<dbReference type="PROSITE" id="PS50075">
    <property type="entry name" value="CARRIER"/>
    <property type="match status" value="1"/>
</dbReference>
<evidence type="ECO:0000313" key="5">
    <source>
        <dbReference type="Proteomes" id="UP000294192"/>
    </source>
</evidence>
<dbReference type="Pfam" id="PF00550">
    <property type="entry name" value="PP-binding"/>
    <property type="match status" value="1"/>
</dbReference>
<comment type="caution">
    <text evidence="4">The sequence shown here is derived from an EMBL/GenBank/DDBJ whole genome shotgun (WGS) entry which is preliminary data.</text>
</comment>
<dbReference type="SUPFAM" id="SSF47336">
    <property type="entry name" value="ACP-like"/>
    <property type="match status" value="1"/>
</dbReference>
<name>A0A4R0XTW9_9MOLU</name>
<dbReference type="Proteomes" id="UP000294192">
    <property type="component" value="Unassembled WGS sequence"/>
</dbReference>
<gene>
    <name evidence="4" type="ORF">C4B24_02600</name>
</gene>
<dbReference type="PROSITE" id="PS00012">
    <property type="entry name" value="PHOSPHOPANTETHEINE"/>
    <property type="match status" value="1"/>
</dbReference>
<dbReference type="EMBL" id="PSZO01000010">
    <property type="protein sequence ID" value="TCG11227.1"/>
    <property type="molecule type" value="Genomic_DNA"/>
</dbReference>
<sequence length="75" mass="8337">MNIKTEIIAALKKATKIKITENTKISELGIDSLDLMDLIMEAEGKIGSELSDDVITSLKEKTVKDIIEEFEKIAK</sequence>
<dbReference type="InterPro" id="IPR009081">
    <property type="entry name" value="PP-bd_ACP"/>
</dbReference>
<evidence type="ECO:0000313" key="4">
    <source>
        <dbReference type="EMBL" id="TCG11227.1"/>
    </source>
</evidence>
<evidence type="ECO:0000259" key="3">
    <source>
        <dbReference type="PROSITE" id="PS50075"/>
    </source>
</evidence>
<proteinExistence type="predicted"/>
<evidence type="ECO:0000256" key="2">
    <source>
        <dbReference type="ARBA" id="ARBA00022553"/>
    </source>
</evidence>
<keyword evidence="1" id="KW-0596">Phosphopantetheine</keyword>
<dbReference type="InterPro" id="IPR006162">
    <property type="entry name" value="Ppantetheine_attach_site"/>
</dbReference>
<reference evidence="4 5" key="1">
    <citation type="submission" date="2018-02" db="EMBL/GenBank/DDBJ databases">
        <title>Mycoplasma marinum and Mycoplasma todarodis sp. nov., moderately halophilic and psychrotolerant mycoplasmas isolated from cephalopods.</title>
        <authorList>
            <person name="Viver T."/>
        </authorList>
    </citation>
    <scope>NUCLEOTIDE SEQUENCE [LARGE SCALE GENOMIC DNA]</scope>
    <source>
        <strain evidence="4 5">PE</strain>
    </source>
</reference>
<dbReference type="AlphaFoldDB" id="A0A4R0XTW9"/>
<dbReference type="RefSeq" id="WP_131599057.1">
    <property type="nucleotide sequence ID" value="NZ_CBDBYK010000012.1"/>
</dbReference>
<protein>
    <submittedName>
        <fullName evidence="4">Acyl carrier protein</fullName>
    </submittedName>
</protein>
<dbReference type="Gene3D" id="1.10.1200.10">
    <property type="entry name" value="ACP-like"/>
    <property type="match status" value="1"/>
</dbReference>
<keyword evidence="2" id="KW-0597">Phosphoprotein</keyword>
<keyword evidence="5" id="KW-1185">Reference proteome</keyword>
<dbReference type="OrthoDB" id="400572at2"/>
<evidence type="ECO:0000256" key="1">
    <source>
        <dbReference type="ARBA" id="ARBA00022450"/>
    </source>
</evidence>
<dbReference type="InterPro" id="IPR036736">
    <property type="entry name" value="ACP-like_sf"/>
</dbReference>
<accession>A0A4R0XTW9</accession>
<feature type="domain" description="Carrier" evidence="3">
    <location>
        <begin position="1"/>
        <end position="74"/>
    </location>
</feature>
<organism evidence="4 5">
    <name type="scientific">Mycoplasma marinum</name>
    <dbReference type="NCBI Taxonomy" id="1937190"/>
    <lineage>
        <taxon>Bacteria</taxon>
        <taxon>Bacillati</taxon>
        <taxon>Mycoplasmatota</taxon>
        <taxon>Mollicutes</taxon>
        <taxon>Mycoplasmataceae</taxon>
        <taxon>Mycoplasma</taxon>
    </lineage>
</organism>